<evidence type="ECO:0000313" key="2">
    <source>
        <dbReference type="EMBL" id="OGY57866.1"/>
    </source>
</evidence>
<sequence>MPKKISKLQRNLIISAVVTLVLVAVSVIYSLGFLSNNLWRTLKLEPANNGGVIEFDIKGFKALNL</sequence>
<comment type="caution">
    <text evidence="2">The sequence shown here is derived from an EMBL/GenBank/DDBJ whole genome shotgun (WGS) entry which is preliminary data.</text>
</comment>
<gene>
    <name evidence="2" type="ORF">A3D47_01710</name>
</gene>
<dbReference type="EMBL" id="MHIU01000021">
    <property type="protein sequence ID" value="OGY57866.1"/>
    <property type="molecule type" value="Genomic_DNA"/>
</dbReference>
<feature type="transmembrane region" description="Helical" evidence="1">
    <location>
        <begin position="12"/>
        <end position="34"/>
    </location>
</feature>
<reference evidence="2 3" key="1">
    <citation type="journal article" date="2016" name="Nat. Commun.">
        <title>Thousands of microbial genomes shed light on interconnected biogeochemical processes in an aquifer system.</title>
        <authorList>
            <person name="Anantharaman K."/>
            <person name="Brown C.T."/>
            <person name="Hug L.A."/>
            <person name="Sharon I."/>
            <person name="Castelle C.J."/>
            <person name="Probst A.J."/>
            <person name="Thomas B.C."/>
            <person name="Singh A."/>
            <person name="Wilkins M.J."/>
            <person name="Karaoz U."/>
            <person name="Brodie E.L."/>
            <person name="Williams K.H."/>
            <person name="Hubbard S.S."/>
            <person name="Banfield J.F."/>
        </authorList>
    </citation>
    <scope>NUCLEOTIDE SEQUENCE [LARGE SCALE GENOMIC DNA]</scope>
</reference>
<keyword evidence="1" id="KW-1133">Transmembrane helix</keyword>
<dbReference type="AlphaFoldDB" id="A0A1G1Z1H6"/>
<evidence type="ECO:0000313" key="3">
    <source>
        <dbReference type="Proteomes" id="UP000178651"/>
    </source>
</evidence>
<accession>A0A1G1Z1H6</accession>
<organism evidence="2 3">
    <name type="scientific">Candidatus Colwellbacteria bacterium RIFCSPHIGHO2_02_FULL_43_15</name>
    <dbReference type="NCBI Taxonomy" id="1797686"/>
    <lineage>
        <taxon>Bacteria</taxon>
        <taxon>Candidatus Colwelliibacteriota</taxon>
    </lineage>
</organism>
<dbReference type="Proteomes" id="UP000178651">
    <property type="component" value="Unassembled WGS sequence"/>
</dbReference>
<protein>
    <submittedName>
        <fullName evidence="2">Uncharacterized protein</fullName>
    </submittedName>
</protein>
<keyword evidence="1" id="KW-0472">Membrane</keyword>
<keyword evidence="1" id="KW-0812">Transmembrane</keyword>
<name>A0A1G1Z1H6_9BACT</name>
<evidence type="ECO:0000256" key="1">
    <source>
        <dbReference type="SAM" id="Phobius"/>
    </source>
</evidence>
<proteinExistence type="predicted"/>